<dbReference type="Proteomes" id="UP001430614">
    <property type="component" value="Unassembled WGS sequence"/>
</dbReference>
<proteinExistence type="predicted"/>
<name>A0ABS8KAT3_9BURK</name>
<gene>
    <name evidence="1" type="ORF">LJ655_08245</name>
</gene>
<reference evidence="1 2" key="1">
    <citation type="submission" date="2021-11" db="EMBL/GenBank/DDBJ databases">
        <authorList>
            <person name="Oh E.-T."/>
            <person name="Kim S.-B."/>
        </authorList>
    </citation>
    <scope>NUCLEOTIDE SEQUENCE [LARGE SCALE GENOMIC DNA]</scope>
    <source>
        <strain evidence="1 2">MMS20-SJTN17</strain>
    </source>
</reference>
<comment type="caution">
    <text evidence="1">The sequence shown here is derived from an EMBL/GenBank/DDBJ whole genome shotgun (WGS) entry which is preliminary data.</text>
</comment>
<evidence type="ECO:0000313" key="2">
    <source>
        <dbReference type="Proteomes" id="UP001430614"/>
    </source>
</evidence>
<evidence type="ECO:0000313" key="1">
    <source>
        <dbReference type="EMBL" id="MCC8401881.1"/>
    </source>
</evidence>
<dbReference type="EMBL" id="JAJITC010000004">
    <property type="protein sequence ID" value="MCC8401881.1"/>
    <property type="molecule type" value="Genomic_DNA"/>
</dbReference>
<dbReference type="RefSeq" id="WP_230560768.1">
    <property type="nucleotide sequence ID" value="NZ_JAJITC010000004.1"/>
</dbReference>
<accession>A0ABS8KAT3</accession>
<protein>
    <submittedName>
        <fullName evidence="1">Uncharacterized protein</fullName>
    </submittedName>
</protein>
<keyword evidence="2" id="KW-1185">Reference proteome</keyword>
<sequence length="47" mass="5023">MNSVEIEAAVSELAEAPFDATEFSSAFQAAFGNKDTAIARLRKGDMN</sequence>
<organism evidence="1 2">
    <name type="scientific">Paraburkholderia translucens</name>
    <dbReference type="NCBI Taxonomy" id="2886945"/>
    <lineage>
        <taxon>Bacteria</taxon>
        <taxon>Pseudomonadati</taxon>
        <taxon>Pseudomonadota</taxon>
        <taxon>Betaproteobacteria</taxon>
        <taxon>Burkholderiales</taxon>
        <taxon>Burkholderiaceae</taxon>
        <taxon>Paraburkholderia</taxon>
    </lineage>
</organism>